<organism evidence="7 8">
    <name type="scientific">Aureispira anguillae</name>
    <dbReference type="NCBI Taxonomy" id="2864201"/>
    <lineage>
        <taxon>Bacteria</taxon>
        <taxon>Pseudomonadati</taxon>
        <taxon>Bacteroidota</taxon>
        <taxon>Saprospiria</taxon>
        <taxon>Saprospirales</taxon>
        <taxon>Saprospiraceae</taxon>
        <taxon>Aureispira</taxon>
    </lineage>
</organism>
<protein>
    <submittedName>
        <fullName evidence="7">Aminopeptidase P family protein</fullName>
    </submittedName>
</protein>
<keyword evidence="7" id="KW-0031">Aminopeptidase</keyword>
<sequence length="605" mass="68035">MFLSKNSNHRYKMTIKERIQALRREMVAAGVDAMIIPANDPHQSEYVADYWKNRTYFSGFTGSAGLLVVLADYAALWTDSRYFLQAEVELKDTGIVLHKQQVQHAPEHVSWLTDLLAAKATIGVEASLFSIQQIAYLKSYCQNKNIVIKDIEGITNKIWLDRPALPDTTAYEHEVKYTGVHRDDKLKQIRAFMEQKGAQHYFISGLDEIAWLLNIRAWDIDYTPVVLSYLLVNQDDVVLFVQDHKIPTLLKENLAKSGIRLQDYHTIGAALKQIAPQNSIYVDKGNFSWAFESIIQATIIAEQSVIMPMMAVKNDTEIAHFRSVMVKDGVALTHFFKWLEETVQTEELKETEVAKKLSNFRSQQALYKGDSFGAIVGYKGNGAIVHYRAEEATCATIKNEGMLLIDSGGQYLDGTTDITRMVCFDDPTEEQKKHYTLVLKGNIALQTAHFPKGTTGVQLDVLARMNLWNNGLNYGHGTGHGVGFFLRVHEPPQGFAESTTTLRGSTALEAGTVSSNEPGFYKTGEYGIRIENLILCVPSDKNSDFLSFEAITLFPIETKLIDLSLMLPAEIAWLNAYHERVYASIAPALEEEARAWLWKKCQAIG</sequence>
<dbReference type="InterPro" id="IPR029149">
    <property type="entry name" value="Creatin/AminoP/Spt16_N"/>
</dbReference>
<dbReference type="PANTHER" id="PTHR43763:SF6">
    <property type="entry name" value="XAA-PRO AMINOPEPTIDASE 1"/>
    <property type="match status" value="1"/>
</dbReference>
<dbReference type="EMBL" id="AP026867">
    <property type="protein sequence ID" value="BDS09759.1"/>
    <property type="molecule type" value="Genomic_DNA"/>
</dbReference>
<dbReference type="InterPro" id="IPR000994">
    <property type="entry name" value="Pept_M24"/>
</dbReference>
<keyword evidence="8" id="KW-1185">Reference proteome</keyword>
<evidence type="ECO:0000259" key="6">
    <source>
        <dbReference type="Pfam" id="PF16188"/>
    </source>
</evidence>
<feature type="domain" description="Creatinase N-terminal" evidence="5">
    <location>
        <begin position="18"/>
        <end position="156"/>
    </location>
</feature>
<keyword evidence="2" id="KW-0479">Metal-binding</keyword>
<reference evidence="7" key="1">
    <citation type="submission" date="2022-09" db="EMBL/GenBank/DDBJ databases">
        <title>Aureispira anguillicida sp. nov., isolated from Leptocephalus of Japanese eel Anguilla japonica.</title>
        <authorList>
            <person name="Yuasa K."/>
            <person name="Mekata T."/>
            <person name="Ikunari K."/>
        </authorList>
    </citation>
    <scope>NUCLEOTIDE SEQUENCE</scope>
    <source>
        <strain evidence="7">EL160426</strain>
    </source>
</reference>
<dbReference type="InterPro" id="IPR033740">
    <property type="entry name" value="Pept_M24B"/>
</dbReference>
<dbReference type="Proteomes" id="UP001060919">
    <property type="component" value="Chromosome"/>
</dbReference>
<feature type="domain" description="Peptidase M24 C-terminal" evidence="6">
    <location>
        <begin position="545"/>
        <end position="604"/>
    </location>
</feature>
<proteinExistence type="inferred from homology"/>
<comment type="similarity">
    <text evidence="1">Belongs to the peptidase M24B family.</text>
</comment>
<evidence type="ECO:0000313" key="7">
    <source>
        <dbReference type="EMBL" id="BDS09759.1"/>
    </source>
</evidence>
<dbReference type="KEGG" id="aup:AsAng_0004640"/>
<dbReference type="CDD" id="cd01085">
    <property type="entry name" value="APP"/>
    <property type="match status" value="1"/>
</dbReference>
<evidence type="ECO:0000256" key="3">
    <source>
        <dbReference type="ARBA" id="ARBA00022801"/>
    </source>
</evidence>
<dbReference type="GO" id="GO:0070006">
    <property type="term" value="F:metalloaminopeptidase activity"/>
    <property type="evidence" value="ECO:0007669"/>
    <property type="project" value="InterPro"/>
</dbReference>
<dbReference type="AlphaFoldDB" id="A0A916DNB2"/>
<dbReference type="InterPro" id="IPR036005">
    <property type="entry name" value="Creatinase/aminopeptidase-like"/>
</dbReference>
<evidence type="ECO:0000259" key="4">
    <source>
        <dbReference type="Pfam" id="PF00557"/>
    </source>
</evidence>
<evidence type="ECO:0000256" key="1">
    <source>
        <dbReference type="ARBA" id="ARBA00008766"/>
    </source>
</evidence>
<keyword evidence="7" id="KW-0645">Protease</keyword>
<dbReference type="Pfam" id="PF01321">
    <property type="entry name" value="Creatinase_N"/>
    <property type="match status" value="1"/>
</dbReference>
<dbReference type="FunFam" id="3.90.230.10:FF:000009">
    <property type="entry name" value="xaa-Pro aminopeptidase 2"/>
    <property type="match status" value="1"/>
</dbReference>
<feature type="domain" description="Peptidase M24" evidence="4">
    <location>
        <begin position="321"/>
        <end position="536"/>
    </location>
</feature>
<dbReference type="Gene3D" id="3.40.350.10">
    <property type="entry name" value="Creatinase/prolidase N-terminal domain"/>
    <property type="match status" value="2"/>
</dbReference>
<gene>
    <name evidence="7" type="ORF">AsAng_0004640</name>
</gene>
<dbReference type="InterPro" id="IPR050422">
    <property type="entry name" value="X-Pro_aminopeptidase_P"/>
</dbReference>
<dbReference type="Pfam" id="PF16188">
    <property type="entry name" value="Peptidase_M24_C"/>
    <property type="match status" value="1"/>
</dbReference>
<dbReference type="GO" id="GO:0005737">
    <property type="term" value="C:cytoplasm"/>
    <property type="evidence" value="ECO:0007669"/>
    <property type="project" value="UniProtKB-ARBA"/>
</dbReference>
<dbReference type="SUPFAM" id="SSF53092">
    <property type="entry name" value="Creatinase/prolidase N-terminal domain"/>
    <property type="match status" value="1"/>
</dbReference>
<name>A0A916DNB2_9BACT</name>
<keyword evidence="3" id="KW-0378">Hydrolase</keyword>
<evidence type="ECO:0000256" key="2">
    <source>
        <dbReference type="ARBA" id="ARBA00022723"/>
    </source>
</evidence>
<dbReference type="GO" id="GO:0046872">
    <property type="term" value="F:metal ion binding"/>
    <property type="evidence" value="ECO:0007669"/>
    <property type="project" value="UniProtKB-KW"/>
</dbReference>
<dbReference type="InterPro" id="IPR032416">
    <property type="entry name" value="Peptidase_M24_C"/>
</dbReference>
<evidence type="ECO:0000313" key="8">
    <source>
        <dbReference type="Proteomes" id="UP001060919"/>
    </source>
</evidence>
<dbReference type="Gene3D" id="3.90.230.10">
    <property type="entry name" value="Creatinase/methionine aminopeptidase superfamily"/>
    <property type="match status" value="1"/>
</dbReference>
<dbReference type="Pfam" id="PF00557">
    <property type="entry name" value="Peptidase_M24"/>
    <property type="match status" value="1"/>
</dbReference>
<dbReference type="InterPro" id="IPR000587">
    <property type="entry name" value="Creatinase_N"/>
</dbReference>
<dbReference type="PANTHER" id="PTHR43763">
    <property type="entry name" value="XAA-PRO AMINOPEPTIDASE 1"/>
    <property type="match status" value="1"/>
</dbReference>
<evidence type="ECO:0000259" key="5">
    <source>
        <dbReference type="Pfam" id="PF01321"/>
    </source>
</evidence>
<accession>A0A916DNB2</accession>
<dbReference type="Pfam" id="PF16189">
    <property type="entry name" value="Creatinase_N_2"/>
    <property type="match status" value="1"/>
</dbReference>
<dbReference type="SUPFAM" id="SSF55920">
    <property type="entry name" value="Creatinase/aminopeptidase"/>
    <property type="match status" value="1"/>
</dbReference>